<evidence type="ECO:0000259" key="1">
    <source>
        <dbReference type="Pfam" id="PF09458"/>
    </source>
</evidence>
<feature type="domain" description="H-type lectin" evidence="1">
    <location>
        <begin position="119"/>
        <end position="183"/>
    </location>
</feature>
<reference evidence="2 3" key="1">
    <citation type="submission" date="2014-04" db="EMBL/GenBank/DDBJ databases">
        <authorList>
            <consortium name="DOE Joint Genome Institute"/>
            <person name="Kuo A."/>
            <person name="Girlanda M."/>
            <person name="Perotto S."/>
            <person name="Kohler A."/>
            <person name="Nagy L.G."/>
            <person name="Floudas D."/>
            <person name="Copeland A."/>
            <person name="Barry K.W."/>
            <person name="Cichocki N."/>
            <person name="Veneault-Fourrey C."/>
            <person name="LaButti K."/>
            <person name="Lindquist E.A."/>
            <person name="Lipzen A."/>
            <person name="Lundell T."/>
            <person name="Morin E."/>
            <person name="Murat C."/>
            <person name="Sun H."/>
            <person name="Tunlid A."/>
            <person name="Henrissat B."/>
            <person name="Grigoriev I.V."/>
            <person name="Hibbett D.S."/>
            <person name="Martin F."/>
            <person name="Nordberg H.P."/>
            <person name="Cantor M.N."/>
            <person name="Hua S.X."/>
        </authorList>
    </citation>
    <scope>NUCLEOTIDE SEQUENCE [LARGE SCALE GENOMIC DNA]</scope>
    <source>
        <strain evidence="2 3">MUT 4182</strain>
    </source>
</reference>
<feature type="domain" description="H-type lectin" evidence="1">
    <location>
        <begin position="23"/>
        <end position="87"/>
    </location>
</feature>
<dbReference type="Pfam" id="PF09458">
    <property type="entry name" value="H_lectin"/>
    <property type="match status" value="3"/>
</dbReference>
<evidence type="ECO:0000313" key="2">
    <source>
        <dbReference type="EMBL" id="KIO24259.1"/>
    </source>
</evidence>
<sequence>MSASSTFNTQEVRLWNNPQAQTSKTIKFPKTYVAAPEVTVGLNALDIQAGAVVRAKVYHEGIDNQKFNIHADTWADTTLYMAGADYLIKKPGDLDFQFGEFNTEFDHPLERPQAQTSCRINFDHHFVTPPKVVVFLKTIDAGRGSSTRIKTYTSGVDAKGFTIHIDTWADTILYRATAGWIAYPEDKEHIFSYSANTMDLRPWDRPQEKQQKDTSHRINFGRSFVTPPKVVVFFKTIDAGRGSSTRIKTYTSGVDAKGFTIHIDTWADTTLF</sequence>
<name>A0A0C3QFW9_9AGAM</name>
<dbReference type="InterPro" id="IPR019019">
    <property type="entry name" value="H-type_lectin_domain"/>
</dbReference>
<dbReference type="EMBL" id="KN823064">
    <property type="protein sequence ID" value="KIO24259.1"/>
    <property type="molecule type" value="Genomic_DNA"/>
</dbReference>
<reference evidence="3" key="2">
    <citation type="submission" date="2015-01" db="EMBL/GenBank/DDBJ databases">
        <title>Evolutionary Origins and Diversification of the Mycorrhizal Mutualists.</title>
        <authorList>
            <consortium name="DOE Joint Genome Institute"/>
            <consortium name="Mycorrhizal Genomics Consortium"/>
            <person name="Kohler A."/>
            <person name="Kuo A."/>
            <person name="Nagy L.G."/>
            <person name="Floudas D."/>
            <person name="Copeland A."/>
            <person name="Barry K.W."/>
            <person name="Cichocki N."/>
            <person name="Veneault-Fourrey C."/>
            <person name="LaButti K."/>
            <person name="Lindquist E.A."/>
            <person name="Lipzen A."/>
            <person name="Lundell T."/>
            <person name="Morin E."/>
            <person name="Murat C."/>
            <person name="Riley R."/>
            <person name="Ohm R."/>
            <person name="Sun H."/>
            <person name="Tunlid A."/>
            <person name="Henrissat B."/>
            <person name="Grigoriev I.V."/>
            <person name="Hibbett D.S."/>
            <person name="Martin F."/>
        </authorList>
    </citation>
    <scope>NUCLEOTIDE SEQUENCE [LARGE SCALE GENOMIC DNA]</scope>
    <source>
        <strain evidence="3">MUT 4182</strain>
    </source>
</reference>
<dbReference type="STRING" id="1051891.A0A0C3QFW9"/>
<gene>
    <name evidence="2" type="ORF">M407DRAFT_77146</name>
</gene>
<dbReference type="AlphaFoldDB" id="A0A0C3QFW9"/>
<dbReference type="Proteomes" id="UP000054248">
    <property type="component" value="Unassembled WGS sequence"/>
</dbReference>
<dbReference type="PANTHER" id="PTHR46938">
    <property type="entry name" value="DISCOIDIN-1 SUBUNIT A-RELATED-RELATED"/>
    <property type="match status" value="1"/>
</dbReference>
<evidence type="ECO:0000313" key="3">
    <source>
        <dbReference type="Proteomes" id="UP000054248"/>
    </source>
</evidence>
<dbReference type="SUPFAM" id="SSF141086">
    <property type="entry name" value="Agglutinin HPA-like"/>
    <property type="match status" value="3"/>
</dbReference>
<dbReference type="InterPro" id="IPR052487">
    <property type="entry name" value="Galactose-binding_lectin"/>
</dbReference>
<dbReference type="OrthoDB" id="5419324at2759"/>
<dbReference type="Gene3D" id="2.60.40.2080">
    <property type="match status" value="3"/>
</dbReference>
<dbReference type="InterPro" id="IPR037221">
    <property type="entry name" value="H-type_lectin_dom_sf"/>
</dbReference>
<accession>A0A0C3QFW9</accession>
<organism evidence="2 3">
    <name type="scientific">Tulasnella calospora MUT 4182</name>
    <dbReference type="NCBI Taxonomy" id="1051891"/>
    <lineage>
        <taxon>Eukaryota</taxon>
        <taxon>Fungi</taxon>
        <taxon>Dikarya</taxon>
        <taxon>Basidiomycota</taxon>
        <taxon>Agaricomycotina</taxon>
        <taxon>Agaricomycetes</taxon>
        <taxon>Cantharellales</taxon>
        <taxon>Tulasnellaceae</taxon>
        <taxon>Tulasnella</taxon>
    </lineage>
</organism>
<protein>
    <recommendedName>
        <fullName evidence="1">H-type lectin domain-containing protein</fullName>
    </recommendedName>
</protein>
<dbReference type="GO" id="GO:0030247">
    <property type="term" value="F:polysaccharide binding"/>
    <property type="evidence" value="ECO:0007669"/>
    <property type="project" value="TreeGrafter"/>
</dbReference>
<keyword evidence="3" id="KW-1185">Reference proteome</keyword>
<feature type="non-terminal residue" evidence="2">
    <location>
        <position position="272"/>
    </location>
</feature>
<dbReference type="GO" id="GO:0009986">
    <property type="term" value="C:cell surface"/>
    <property type="evidence" value="ECO:0007669"/>
    <property type="project" value="TreeGrafter"/>
</dbReference>
<dbReference type="GO" id="GO:0046871">
    <property type="term" value="F:N-acetylgalactosamine binding"/>
    <property type="evidence" value="ECO:0007669"/>
    <property type="project" value="TreeGrafter"/>
</dbReference>
<dbReference type="GO" id="GO:0098609">
    <property type="term" value="P:cell-cell adhesion"/>
    <property type="evidence" value="ECO:0007669"/>
    <property type="project" value="TreeGrafter"/>
</dbReference>
<feature type="domain" description="H-type lectin" evidence="1">
    <location>
        <begin position="216"/>
        <end position="272"/>
    </location>
</feature>
<dbReference type="GO" id="GO:0098636">
    <property type="term" value="C:protein complex involved in cell adhesion"/>
    <property type="evidence" value="ECO:0007669"/>
    <property type="project" value="TreeGrafter"/>
</dbReference>
<dbReference type="GO" id="GO:0070492">
    <property type="term" value="F:oligosaccharide binding"/>
    <property type="evidence" value="ECO:0007669"/>
    <property type="project" value="TreeGrafter"/>
</dbReference>
<dbReference type="HOGENOM" id="CLU_058882_0_0_1"/>
<proteinExistence type="predicted"/>